<dbReference type="Proteomes" id="UP001139158">
    <property type="component" value="Unassembled WGS sequence"/>
</dbReference>
<protein>
    <submittedName>
        <fullName evidence="1">Uncharacterized protein</fullName>
    </submittedName>
</protein>
<evidence type="ECO:0000313" key="1">
    <source>
        <dbReference type="EMBL" id="MCC3296556.1"/>
    </source>
</evidence>
<accession>A0A9X1MB90</accession>
<sequence>MPTDTEKFCLILHTSSRRATRLDAGMPGWRVRPPAFRPALLLSLLLPVEVLRPLLLPPVLRVPHLPGNTVRSRNLVPGQPSALLLPRFPRRTLQLSTLHLPGSSPCRPNLSCRCRR</sequence>
<dbReference type="AlphaFoldDB" id="A0A9X1MB90"/>
<organism evidence="1 2">
    <name type="scientific">Arthrobacter caoxuetaonis</name>
    <dbReference type="NCBI Taxonomy" id="2886935"/>
    <lineage>
        <taxon>Bacteria</taxon>
        <taxon>Bacillati</taxon>
        <taxon>Actinomycetota</taxon>
        <taxon>Actinomycetes</taxon>
        <taxon>Micrococcales</taxon>
        <taxon>Micrococcaceae</taxon>
        <taxon>Arthrobacter</taxon>
    </lineage>
</organism>
<keyword evidence="2" id="KW-1185">Reference proteome</keyword>
<gene>
    <name evidence="1" type="ORF">LJ757_01895</name>
</gene>
<dbReference type="EMBL" id="JAJFZV010000001">
    <property type="protein sequence ID" value="MCC3296556.1"/>
    <property type="molecule type" value="Genomic_DNA"/>
</dbReference>
<evidence type="ECO:0000313" key="2">
    <source>
        <dbReference type="Proteomes" id="UP001139158"/>
    </source>
</evidence>
<name>A0A9X1MB90_9MICC</name>
<dbReference type="RefSeq" id="WP_227894275.1">
    <property type="nucleotide sequence ID" value="NZ_CP099466.1"/>
</dbReference>
<reference evidence="1" key="1">
    <citation type="submission" date="2021-10" db="EMBL/GenBank/DDBJ databases">
        <title>Novel species in genus Arthrobacter.</title>
        <authorList>
            <person name="Liu Y."/>
        </authorList>
    </citation>
    <scope>NUCLEOTIDE SEQUENCE</scope>
    <source>
        <strain evidence="1">Zg-Y453</strain>
    </source>
</reference>
<comment type="caution">
    <text evidence="1">The sequence shown here is derived from an EMBL/GenBank/DDBJ whole genome shotgun (WGS) entry which is preliminary data.</text>
</comment>
<proteinExistence type="predicted"/>